<dbReference type="PROSITE" id="PS50297">
    <property type="entry name" value="ANK_REP_REGION"/>
    <property type="match status" value="2"/>
</dbReference>
<dbReference type="AlphaFoldDB" id="A0AA39WQD4"/>
<keyword evidence="5" id="KW-1185">Reference proteome</keyword>
<dbReference type="InterPro" id="IPR036770">
    <property type="entry name" value="Ankyrin_rpt-contain_sf"/>
</dbReference>
<comment type="caution">
    <text evidence="4">The sequence shown here is derived from an EMBL/GenBank/DDBJ whole genome shotgun (WGS) entry which is preliminary data.</text>
</comment>
<dbReference type="SMART" id="SM00248">
    <property type="entry name" value="ANK"/>
    <property type="match status" value="3"/>
</dbReference>
<name>A0AA39WQD4_9PEZI</name>
<evidence type="ECO:0000256" key="1">
    <source>
        <dbReference type="ARBA" id="ARBA00022737"/>
    </source>
</evidence>
<accession>A0AA39WQD4</accession>
<evidence type="ECO:0000256" key="2">
    <source>
        <dbReference type="ARBA" id="ARBA00023043"/>
    </source>
</evidence>
<dbReference type="Pfam" id="PF00023">
    <property type="entry name" value="Ank"/>
    <property type="match status" value="1"/>
</dbReference>
<dbReference type="PROSITE" id="PS50088">
    <property type="entry name" value="ANK_REPEAT"/>
    <property type="match status" value="2"/>
</dbReference>
<sequence length="194" mass="21205">MKCLSSWRRDGPRDSWEIGLDPETYPCKGAPLHFAARNGQREAVEWLLEHGASVDVSSLHLADLAGPKSIAHNSVPPQRKPETLSCQKNHSASILRLLPCGITITLFCGCLLATAQLSIKCYEGWNLGALTALHAASRLDYDHMIDFIVHQPGCGDASATGDNKTPLYLTMQKRGNDQTITMLVHSGARVNMRS</sequence>
<feature type="repeat" description="ANK" evidence="3">
    <location>
        <begin position="162"/>
        <end position="194"/>
    </location>
</feature>
<evidence type="ECO:0000313" key="4">
    <source>
        <dbReference type="EMBL" id="KAK0619649.1"/>
    </source>
</evidence>
<protein>
    <submittedName>
        <fullName evidence="4">Uncharacterized protein</fullName>
    </submittedName>
</protein>
<organism evidence="4 5">
    <name type="scientific">Immersiella caudata</name>
    <dbReference type="NCBI Taxonomy" id="314043"/>
    <lineage>
        <taxon>Eukaryota</taxon>
        <taxon>Fungi</taxon>
        <taxon>Dikarya</taxon>
        <taxon>Ascomycota</taxon>
        <taxon>Pezizomycotina</taxon>
        <taxon>Sordariomycetes</taxon>
        <taxon>Sordariomycetidae</taxon>
        <taxon>Sordariales</taxon>
        <taxon>Lasiosphaeriaceae</taxon>
        <taxon>Immersiella</taxon>
    </lineage>
</organism>
<evidence type="ECO:0000256" key="3">
    <source>
        <dbReference type="PROSITE-ProRule" id="PRU00023"/>
    </source>
</evidence>
<dbReference type="Proteomes" id="UP001175000">
    <property type="component" value="Unassembled WGS sequence"/>
</dbReference>
<keyword evidence="1" id="KW-0677">Repeat</keyword>
<dbReference type="SUPFAM" id="SSF48403">
    <property type="entry name" value="Ankyrin repeat"/>
    <property type="match status" value="1"/>
</dbReference>
<evidence type="ECO:0000313" key="5">
    <source>
        <dbReference type="Proteomes" id="UP001175000"/>
    </source>
</evidence>
<dbReference type="PANTHER" id="PTHR24198">
    <property type="entry name" value="ANKYRIN REPEAT AND PROTEIN KINASE DOMAIN-CONTAINING PROTEIN"/>
    <property type="match status" value="1"/>
</dbReference>
<proteinExistence type="predicted"/>
<feature type="repeat" description="ANK" evidence="3">
    <location>
        <begin position="31"/>
        <end position="59"/>
    </location>
</feature>
<reference evidence="4" key="1">
    <citation type="submission" date="2023-06" db="EMBL/GenBank/DDBJ databases">
        <title>Genome-scale phylogeny and comparative genomics of the fungal order Sordariales.</title>
        <authorList>
            <consortium name="Lawrence Berkeley National Laboratory"/>
            <person name="Hensen N."/>
            <person name="Bonometti L."/>
            <person name="Westerberg I."/>
            <person name="Brannstrom I.O."/>
            <person name="Guillou S."/>
            <person name="Cros-Aarteil S."/>
            <person name="Calhoun S."/>
            <person name="Haridas S."/>
            <person name="Kuo A."/>
            <person name="Mondo S."/>
            <person name="Pangilinan J."/>
            <person name="Riley R."/>
            <person name="Labutti K."/>
            <person name="Andreopoulos B."/>
            <person name="Lipzen A."/>
            <person name="Chen C."/>
            <person name="Yanf M."/>
            <person name="Daum C."/>
            <person name="Ng V."/>
            <person name="Clum A."/>
            <person name="Steindorff A."/>
            <person name="Ohm R."/>
            <person name="Martin F."/>
            <person name="Silar P."/>
            <person name="Natvig D."/>
            <person name="Lalanne C."/>
            <person name="Gautier V."/>
            <person name="Ament-Velasquez S.L."/>
            <person name="Kruys A."/>
            <person name="Hutchinson M.I."/>
            <person name="Powell A.J."/>
            <person name="Barry K."/>
            <person name="Miller A.N."/>
            <person name="Grigoriev I.V."/>
            <person name="Debuchy R."/>
            <person name="Gladieux P."/>
            <person name="Thoren M.H."/>
            <person name="Johannesson H."/>
        </authorList>
    </citation>
    <scope>NUCLEOTIDE SEQUENCE</scope>
    <source>
        <strain evidence="4">CBS 606.72</strain>
    </source>
</reference>
<dbReference type="PANTHER" id="PTHR24198:SF165">
    <property type="entry name" value="ANKYRIN REPEAT-CONTAINING PROTEIN-RELATED"/>
    <property type="match status" value="1"/>
</dbReference>
<dbReference type="EMBL" id="JAULSU010000004">
    <property type="protein sequence ID" value="KAK0619649.1"/>
    <property type="molecule type" value="Genomic_DNA"/>
</dbReference>
<keyword evidence="2 3" id="KW-0040">ANK repeat</keyword>
<dbReference type="InterPro" id="IPR002110">
    <property type="entry name" value="Ankyrin_rpt"/>
</dbReference>
<gene>
    <name evidence="4" type="ORF">B0T14DRAFT_211124</name>
</gene>
<dbReference type="Gene3D" id="1.25.40.20">
    <property type="entry name" value="Ankyrin repeat-containing domain"/>
    <property type="match status" value="2"/>
</dbReference>